<accession>A0A9E7L963</accession>
<protein>
    <submittedName>
        <fullName evidence="1">Uncharacterized protein</fullName>
    </submittedName>
</protein>
<dbReference type="EMBL" id="CP097511">
    <property type="protein sequence ID" value="URE44991.1"/>
    <property type="molecule type" value="Genomic_DNA"/>
</dbReference>
<gene>
    <name evidence="1" type="ORF">MUK42_32862</name>
</gene>
<sequence>MVFRRINSPVELPIHDERLSFSVIHPGFISWLGAHWEIMRAIWKTFLVLDMKIHCWQSCTETFGGIKVATHFHGGYDCKRLRAAQRGLVELKWQRIFMEV</sequence>
<reference evidence="1" key="1">
    <citation type="submission" date="2022-05" db="EMBL/GenBank/DDBJ databases">
        <title>The Musa troglodytarum L. genome provides insights into the mechanism of non-climacteric behaviour and enrichment of carotenoids.</title>
        <authorList>
            <person name="Wang J."/>
        </authorList>
    </citation>
    <scope>NUCLEOTIDE SEQUENCE</scope>
    <source>
        <tissue evidence="1">Leaf</tissue>
    </source>
</reference>
<dbReference type="AlphaFoldDB" id="A0A9E7L963"/>
<dbReference type="Proteomes" id="UP001055439">
    <property type="component" value="Chromosome 9"/>
</dbReference>
<evidence type="ECO:0000313" key="1">
    <source>
        <dbReference type="EMBL" id="URE44991.1"/>
    </source>
</evidence>
<organism evidence="1 2">
    <name type="scientific">Musa troglodytarum</name>
    <name type="common">fe'i banana</name>
    <dbReference type="NCBI Taxonomy" id="320322"/>
    <lineage>
        <taxon>Eukaryota</taxon>
        <taxon>Viridiplantae</taxon>
        <taxon>Streptophyta</taxon>
        <taxon>Embryophyta</taxon>
        <taxon>Tracheophyta</taxon>
        <taxon>Spermatophyta</taxon>
        <taxon>Magnoliopsida</taxon>
        <taxon>Liliopsida</taxon>
        <taxon>Zingiberales</taxon>
        <taxon>Musaceae</taxon>
        <taxon>Musa</taxon>
    </lineage>
</organism>
<proteinExistence type="predicted"/>
<name>A0A9E7L963_9LILI</name>
<evidence type="ECO:0000313" key="2">
    <source>
        <dbReference type="Proteomes" id="UP001055439"/>
    </source>
</evidence>
<keyword evidence="2" id="KW-1185">Reference proteome</keyword>